<reference evidence="2 3" key="1">
    <citation type="submission" date="2021-02" db="EMBL/GenBank/DDBJ databases">
        <authorList>
            <person name="Vanwijnsberghe S."/>
        </authorList>
    </citation>
    <scope>NUCLEOTIDE SEQUENCE [LARGE SCALE GENOMIC DNA]</scope>
    <source>
        <strain evidence="2 3">R-69658</strain>
    </source>
</reference>
<dbReference type="EMBL" id="CAJNAU010000093">
    <property type="protein sequence ID" value="CAE6837166.1"/>
    <property type="molecule type" value="Genomic_DNA"/>
</dbReference>
<protein>
    <submittedName>
        <fullName evidence="2">Uncharacterized protein</fullName>
    </submittedName>
</protein>
<dbReference type="Proteomes" id="UP000674425">
    <property type="component" value="Unassembled WGS sequence"/>
</dbReference>
<organism evidence="2 3">
    <name type="scientific">Paraburkholderia aspalathi</name>
    <dbReference type="NCBI Taxonomy" id="1324617"/>
    <lineage>
        <taxon>Bacteria</taxon>
        <taxon>Pseudomonadati</taxon>
        <taxon>Pseudomonadota</taxon>
        <taxon>Betaproteobacteria</taxon>
        <taxon>Burkholderiales</taxon>
        <taxon>Burkholderiaceae</taxon>
        <taxon>Paraburkholderia</taxon>
    </lineage>
</organism>
<dbReference type="RefSeq" id="WP_200621663.1">
    <property type="nucleotide sequence ID" value="NZ_CAJNAU010000093.1"/>
</dbReference>
<proteinExistence type="predicted"/>
<feature type="compositionally biased region" description="Low complexity" evidence="1">
    <location>
        <begin position="272"/>
        <end position="287"/>
    </location>
</feature>
<evidence type="ECO:0000256" key="1">
    <source>
        <dbReference type="SAM" id="MobiDB-lite"/>
    </source>
</evidence>
<evidence type="ECO:0000313" key="2">
    <source>
        <dbReference type="EMBL" id="CAE6837166.1"/>
    </source>
</evidence>
<keyword evidence="3" id="KW-1185">Reference proteome</keyword>
<evidence type="ECO:0000313" key="3">
    <source>
        <dbReference type="Proteomes" id="UP000674425"/>
    </source>
</evidence>
<sequence>MDIRQIQALHAQYSPHPVVIDIAGHASAMPALPAPERGSGPRFGREWNVNGVAAKLRKAGRPALLCLAIAAIAGGGGMSAAKIWRVMHDGAAASVYPAERVAAAPAQAPVISESAINAAPARPLTASDFGQQPAVTSALASVDPRSLASSAQKAAPTSGQVSDNATNSTLAQTAASSIHAQRAETPTQPVVAQAVAQAAAVAPPAPVRPTATAQAQQVVVPAPATVSERTASSAEAPAARPVLRPIRHLNSQHAPVTASEPPATPAVPTQSAPAKAPAAKGGDVQLF</sequence>
<name>A0ABN7N1X2_9BURK</name>
<accession>A0ABN7N1X2</accession>
<comment type="caution">
    <text evidence="2">The sequence shown here is derived from an EMBL/GenBank/DDBJ whole genome shotgun (WGS) entry which is preliminary data.</text>
</comment>
<gene>
    <name evidence="2" type="ORF">R69658_06557</name>
</gene>
<feature type="region of interest" description="Disordered" evidence="1">
    <location>
        <begin position="252"/>
        <end position="287"/>
    </location>
</feature>